<name>A0A2V2UI24_TRYCR</name>
<feature type="region of interest" description="Disordered" evidence="1">
    <location>
        <begin position="29"/>
        <end position="53"/>
    </location>
</feature>
<dbReference type="InterPro" id="IPR000458">
    <property type="entry name" value="Tryp_mucin"/>
</dbReference>
<dbReference type="VEuPathDB" id="TriTrypDB:ECC02_011963"/>
<feature type="region of interest" description="Disordered" evidence="1">
    <location>
        <begin position="73"/>
        <end position="184"/>
    </location>
</feature>
<dbReference type="VEuPathDB" id="TriTrypDB:TcG_08942"/>
<dbReference type="VEuPathDB" id="TriTrypDB:TcCLB.504201.44"/>
<sequence>MTTTCRLLCTLLVLALCCCPCAFTTAVVSEKDGPDVPPTPLKEPAPGKISSVSNIPKVSNQDIAGVSAQPVTAVAGGGSGALSTTQDKIGAPGHSLPGSGNDLPRSTDIPDNTVEKNTEHNTEESKNNGKDRVQTPNTTTTTTTTTTNTTQAPITTTSKEAPTITTTTTKAPGDTATNTEVPAVSTTRAPSLLRESDGSLSSSAWVCAPLLLAVSALAYTTVG</sequence>
<evidence type="ECO:0000313" key="4">
    <source>
        <dbReference type="Proteomes" id="UP000246121"/>
    </source>
</evidence>
<dbReference type="VEuPathDB" id="TriTrypDB:Tc_MARK_3934"/>
<dbReference type="AlphaFoldDB" id="A0A2V2UI24"/>
<evidence type="ECO:0000313" key="3">
    <source>
        <dbReference type="EMBL" id="PWU83650.1"/>
    </source>
</evidence>
<feature type="compositionally biased region" description="Basic and acidic residues" evidence="1">
    <location>
        <begin position="113"/>
        <end position="133"/>
    </location>
</feature>
<gene>
    <name evidence="3" type="ORF">C4B63_299g7</name>
</gene>
<protein>
    <submittedName>
        <fullName evidence="3">Putative mucin TcMUCII</fullName>
    </submittedName>
</protein>
<dbReference type="VEuPathDB" id="TriTrypDB:TcBrA4_0163620"/>
<dbReference type="VEuPathDB" id="TriTrypDB:TcCL_NonESM09179"/>
<reference evidence="3 4" key="1">
    <citation type="journal article" date="2018" name="Microb. Genom.">
        <title>Expanding an expanded genome: long-read sequencing of Trypanosoma cruzi.</title>
        <authorList>
            <person name="Berna L."/>
            <person name="Rodriguez M."/>
            <person name="Chiribao M.L."/>
            <person name="Parodi-Talice A."/>
            <person name="Pita S."/>
            <person name="Rijo G."/>
            <person name="Alvarez-Valin F."/>
            <person name="Robello C."/>
        </authorList>
    </citation>
    <scope>NUCLEOTIDE SEQUENCE [LARGE SCALE GENOMIC DNA]</scope>
    <source>
        <strain evidence="3 4">Dm28c</strain>
    </source>
</reference>
<dbReference type="VEuPathDB" id="TriTrypDB:TcCLB.511839.10"/>
<dbReference type="EMBL" id="PRFA01000299">
    <property type="protein sequence ID" value="PWU83650.1"/>
    <property type="molecule type" value="Genomic_DNA"/>
</dbReference>
<dbReference type="VEuPathDB" id="TriTrypDB:TcCLB.508109.20"/>
<organism evidence="3 4">
    <name type="scientific">Trypanosoma cruzi</name>
    <dbReference type="NCBI Taxonomy" id="5693"/>
    <lineage>
        <taxon>Eukaryota</taxon>
        <taxon>Discoba</taxon>
        <taxon>Euglenozoa</taxon>
        <taxon>Kinetoplastea</taxon>
        <taxon>Metakinetoplastina</taxon>
        <taxon>Trypanosomatida</taxon>
        <taxon>Trypanosomatidae</taxon>
        <taxon>Trypanosoma</taxon>
        <taxon>Schizotrypanum</taxon>
    </lineage>
</organism>
<proteinExistence type="predicted"/>
<evidence type="ECO:0000256" key="1">
    <source>
        <dbReference type="SAM" id="MobiDB-lite"/>
    </source>
</evidence>
<dbReference type="VEuPathDB" id="TriTrypDB:C3747_7g582"/>
<feature type="chain" id="PRO_5015868795" evidence="2">
    <location>
        <begin position="27"/>
        <end position="223"/>
    </location>
</feature>
<comment type="caution">
    <text evidence="3">The sequence shown here is derived from an EMBL/GenBank/DDBJ whole genome shotgun (WGS) entry which is preliminary data.</text>
</comment>
<dbReference type="Pfam" id="PF01456">
    <property type="entry name" value="Mucin"/>
    <property type="match status" value="1"/>
</dbReference>
<dbReference type="VEuPathDB" id="TriTrypDB:TcYC6_0153210"/>
<feature type="compositionally biased region" description="Low complexity" evidence="1">
    <location>
        <begin position="134"/>
        <end position="179"/>
    </location>
</feature>
<dbReference type="VEuPathDB" id="TriTrypDB:C4B63_299g7"/>
<accession>A0A2V2UI24</accession>
<evidence type="ECO:0000256" key="2">
    <source>
        <dbReference type="SAM" id="SignalP"/>
    </source>
</evidence>
<keyword evidence="2" id="KW-0732">Signal</keyword>
<dbReference type="Proteomes" id="UP000246121">
    <property type="component" value="Unassembled WGS sequence"/>
</dbReference>
<feature type="signal peptide" evidence="2">
    <location>
        <begin position="1"/>
        <end position="26"/>
    </location>
</feature>
<dbReference type="VEuPathDB" id="TriTrypDB:BCY84_16318"/>